<keyword evidence="2" id="KW-1185">Reference proteome</keyword>
<protein>
    <submittedName>
        <fullName evidence="1">2954_t:CDS:1</fullName>
    </submittedName>
</protein>
<name>A0ACA9KAB7_9GLOM</name>
<sequence>MSTDLDSEYWILAPTGEWDALSFQLSSINIDDKWRLPSERFVNEDVLYDWAVTHHSET</sequence>
<proteinExistence type="predicted"/>
<evidence type="ECO:0000313" key="1">
    <source>
        <dbReference type="EMBL" id="CAG8461232.1"/>
    </source>
</evidence>
<evidence type="ECO:0000313" key="2">
    <source>
        <dbReference type="Proteomes" id="UP000789860"/>
    </source>
</evidence>
<reference evidence="1" key="1">
    <citation type="submission" date="2021-06" db="EMBL/GenBank/DDBJ databases">
        <authorList>
            <person name="Kallberg Y."/>
            <person name="Tangrot J."/>
            <person name="Rosling A."/>
        </authorList>
    </citation>
    <scope>NUCLEOTIDE SEQUENCE</scope>
    <source>
        <strain evidence="1">AU212A</strain>
    </source>
</reference>
<dbReference type="Proteomes" id="UP000789860">
    <property type="component" value="Unassembled WGS sequence"/>
</dbReference>
<gene>
    <name evidence="1" type="ORF">SCALOS_LOCUS1623</name>
</gene>
<comment type="caution">
    <text evidence="1">The sequence shown here is derived from an EMBL/GenBank/DDBJ whole genome shotgun (WGS) entry which is preliminary data.</text>
</comment>
<accession>A0ACA9KAB7</accession>
<organism evidence="1 2">
    <name type="scientific">Scutellospora calospora</name>
    <dbReference type="NCBI Taxonomy" id="85575"/>
    <lineage>
        <taxon>Eukaryota</taxon>
        <taxon>Fungi</taxon>
        <taxon>Fungi incertae sedis</taxon>
        <taxon>Mucoromycota</taxon>
        <taxon>Glomeromycotina</taxon>
        <taxon>Glomeromycetes</taxon>
        <taxon>Diversisporales</taxon>
        <taxon>Gigasporaceae</taxon>
        <taxon>Scutellospora</taxon>
    </lineage>
</organism>
<dbReference type="EMBL" id="CAJVPM010001181">
    <property type="protein sequence ID" value="CAG8461232.1"/>
    <property type="molecule type" value="Genomic_DNA"/>
</dbReference>